<dbReference type="KEGG" id="hro:HELRODRAFT_78720"/>
<dbReference type="GeneID" id="20215598"/>
<dbReference type="OrthoDB" id="1933483at2759"/>
<evidence type="ECO:0000313" key="7">
    <source>
        <dbReference type="Proteomes" id="UP000015101"/>
    </source>
</evidence>
<dbReference type="GO" id="GO:0005737">
    <property type="term" value="C:cytoplasm"/>
    <property type="evidence" value="ECO:0000318"/>
    <property type="project" value="GO_Central"/>
</dbReference>
<evidence type="ECO:0000313" key="6">
    <source>
        <dbReference type="EnsemblMetazoa" id="HelroP78720"/>
    </source>
</evidence>
<dbReference type="EnsemblMetazoa" id="HelroT78720">
    <property type="protein sequence ID" value="HelroP78720"/>
    <property type="gene ID" value="HelroG78720"/>
</dbReference>
<evidence type="ECO:0000256" key="1">
    <source>
        <dbReference type="ARBA" id="ARBA00009662"/>
    </source>
</evidence>
<dbReference type="EMBL" id="KB096457">
    <property type="protein sequence ID" value="ESO04621.1"/>
    <property type="molecule type" value="Genomic_DNA"/>
</dbReference>
<dbReference type="InterPro" id="IPR006840">
    <property type="entry name" value="ChaC"/>
</dbReference>
<dbReference type="PANTHER" id="PTHR12192:SF26">
    <property type="entry name" value="GLUTATHIONE-SPECIFIC GAMMA-GLUTAMYLCYCLOTRANSFERASE 1"/>
    <property type="match status" value="1"/>
</dbReference>
<reference evidence="6" key="3">
    <citation type="submission" date="2015-06" db="UniProtKB">
        <authorList>
            <consortium name="EnsemblMetazoa"/>
        </authorList>
    </citation>
    <scope>IDENTIFICATION</scope>
</reference>
<dbReference type="Proteomes" id="UP000015101">
    <property type="component" value="Unassembled WGS sequence"/>
</dbReference>
<dbReference type="FunFam" id="3.10.490.10:FF:000016">
    <property type="entry name" value="Gamma-glutamylcyclotransferase"/>
    <property type="match status" value="1"/>
</dbReference>
<dbReference type="CDD" id="cd06661">
    <property type="entry name" value="GGCT_like"/>
    <property type="match status" value="1"/>
</dbReference>
<dbReference type="SUPFAM" id="SSF110857">
    <property type="entry name" value="Gamma-glutamyl cyclotransferase-like"/>
    <property type="match status" value="1"/>
</dbReference>
<evidence type="ECO:0000256" key="4">
    <source>
        <dbReference type="ARBA" id="ARBA00048073"/>
    </source>
</evidence>
<dbReference type="PANTHER" id="PTHR12192">
    <property type="entry name" value="CATION TRANSPORT PROTEIN CHAC-RELATED"/>
    <property type="match status" value="1"/>
</dbReference>
<evidence type="ECO:0000256" key="3">
    <source>
        <dbReference type="ARBA" id="ARBA00023239"/>
    </source>
</evidence>
<dbReference type="AlphaFoldDB" id="T1G3F0"/>
<dbReference type="GO" id="GO:0061928">
    <property type="term" value="F:glutathione specific gamma-glutamylcyclotransferase activity"/>
    <property type="evidence" value="ECO:0000318"/>
    <property type="project" value="GO_Central"/>
</dbReference>
<comment type="similarity">
    <text evidence="1">Belongs to the gamma-glutamylcyclotransferase family. ChaC subfamily.</text>
</comment>
<dbReference type="EC" id="4.3.2.7" evidence="2"/>
<name>T1G3F0_HELRO</name>
<accession>T1G3F0</accession>
<organism evidence="6 7">
    <name type="scientific">Helobdella robusta</name>
    <name type="common">Californian leech</name>
    <dbReference type="NCBI Taxonomy" id="6412"/>
    <lineage>
        <taxon>Eukaryota</taxon>
        <taxon>Metazoa</taxon>
        <taxon>Spiralia</taxon>
        <taxon>Lophotrochozoa</taxon>
        <taxon>Annelida</taxon>
        <taxon>Clitellata</taxon>
        <taxon>Hirudinea</taxon>
        <taxon>Rhynchobdellida</taxon>
        <taxon>Glossiphoniidae</taxon>
        <taxon>Helobdella</taxon>
    </lineage>
</organism>
<dbReference type="GO" id="GO:0006751">
    <property type="term" value="P:glutathione catabolic process"/>
    <property type="evidence" value="ECO:0000318"/>
    <property type="project" value="GO_Central"/>
</dbReference>
<dbReference type="OMA" id="HRALKMW"/>
<dbReference type="HOGENOM" id="CLU_070703_2_2_1"/>
<evidence type="ECO:0000256" key="2">
    <source>
        <dbReference type="ARBA" id="ARBA00012344"/>
    </source>
</evidence>
<dbReference type="EMBL" id="AMQM01004147">
    <property type="status" value="NOT_ANNOTATED_CDS"/>
    <property type="molecule type" value="Genomic_DNA"/>
</dbReference>
<protein>
    <recommendedName>
        <fullName evidence="2">glutathione-specific gamma-glutamylcyclotransferase</fullName>
        <ecNumber evidence="2">4.3.2.7</ecNumber>
    </recommendedName>
</protein>
<dbReference type="Gene3D" id="3.10.490.10">
    <property type="entry name" value="Gamma-glutamyl cyclotransferase-like"/>
    <property type="match status" value="1"/>
</dbReference>
<keyword evidence="3" id="KW-0456">Lyase</keyword>
<dbReference type="STRING" id="6412.T1G3F0"/>
<dbReference type="eggNOG" id="KOG3182">
    <property type="taxonomic scope" value="Eukaryota"/>
</dbReference>
<dbReference type="InterPro" id="IPR036568">
    <property type="entry name" value="GGCT-like_sf"/>
</dbReference>
<gene>
    <name evidence="6" type="primary">20215598</name>
    <name evidence="5" type="ORF">HELRODRAFT_78720</name>
</gene>
<dbReference type="InterPro" id="IPR013024">
    <property type="entry name" value="GGCT-like"/>
</dbReference>
<reference evidence="5 7" key="2">
    <citation type="journal article" date="2013" name="Nature">
        <title>Insights into bilaterian evolution from three spiralian genomes.</title>
        <authorList>
            <person name="Simakov O."/>
            <person name="Marletaz F."/>
            <person name="Cho S.J."/>
            <person name="Edsinger-Gonzales E."/>
            <person name="Havlak P."/>
            <person name="Hellsten U."/>
            <person name="Kuo D.H."/>
            <person name="Larsson T."/>
            <person name="Lv J."/>
            <person name="Arendt D."/>
            <person name="Savage R."/>
            <person name="Osoegawa K."/>
            <person name="de Jong P."/>
            <person name="Grimwood J."/>
            <person name="Chapman J.A."/>
            <person name="Shapiro H."/>
            <person name="Aerts A."/>
            <person name="Otillar R.P."/>
            <person name="Terry A.Y."/>
            <person name="Boore J.L."/>
            <person name="Grigoriev I.V."/>
            <person name="Lindberg D.R."/>
            <person name="Seaver E.C."/>
            <person name="Weisblat D.A."/>
            <person name="Putnam N.H."/>
            <person name="Rokhsar D.S."/>
        </authorList>
    </citation>
    <scope>NUCLEOTIDE SEQUENCE</scope>
</reference>
<proteinExistence type="inferred from homology"/>
<dbReference type="Pfam" id="PF04752">
    <property type="entry name" value="ChaC"/>
    <property type="match status" value="1"/>
</dbReference>
<evidence type="ECO:0000313" key="5">
    <source>
        <dbReference type="EMBL" id="ESO04621.1"/>
    </source>
</evidence>
<sequence length="186" mass="21057">MGIRKRPVISDLVNREDLWVFGYGSLIWNPGFKYCENRIGYIDGFSRKLYQGNVTHRGRPGLPGRVATLLEDQDSRVWGRSFHVVGLNEVRLCLEHLGLRECILGGYDIEFVEFHTSSRTLLNEKKSQSSKPLEALVFIALPSNHLYLGPGTCDEMARCIFQNEGASGCNLDYFLGILEFLQESVP</sequence>
<comment type="catalytic activity">
    <reaction evidence="4">
        <text>glutathione = L-cysteinylglycine + 5-oxo-L-proline</text>
        <dbReference type="Rhea" id="RHEA:47724"/>
        <dbReference type="ChEBI" id="CHEBI:57925"/>
        <dbReference type="ChEBI" id="CHEBI:58402"/>
        <dbReference type="ChEBI" id="CHEBI:61694"/>
        <dbReference type="EC" id="4.3.2.7"/>
    </reaction>
</comment>
<dbReference type="InParanoid" id="T1G3F0"/>
<dbReference type="CTD" id="20215598"/>
<reference evidence="7" key="1">
    <citation type="submission" date="2012-12" db="EMBL/GenBank/DDBJ databases">
        <authorList>
            <person name="Hellsten U."/>
            <person name="Grimwood J."/>
            <person name="Chapman J.A."/>
            <person name="Shapiro H."/>
            <person name="Aerts A."/>
            <person name="Otillar R.P."/>
            <person name="Terry A.Y."/>
            <person name="Boore J.L."/>
            <person name="Simakov O."/>
            <person name="Marletaz F."/>
            <person name="Cho S.-J."/>
            <person name="Edsinger-Gonzales E."/>
            <person name="Havlak P."/>
            <person name="Kuo D.-H."/>
            <person name="Larsson T."/>
            <person name="Lv J."/>
            <person name="Arendt D."/>
            <person name="Savage R."/>
            <person name="Osoegawa K."/>
            <person name="de Jong P."/>
            <person name="Lindberg D.R."/>
            <person name="Seaver E.C."/>
            <person name="Weisblat D.A."/>
            <person name="Putnam N.H."/>
            <person name="Grigoriev I.V."/>
            <person name="Rokhsar D.S."/>
        </authorList>
    </citation>
    <scope>NUCLEOTIDE SEQUENCE</scope>
</reference>
<keyword evidence="7" id="KW-1185">Reference proteome</keyword>
<dbReference type="RefSeq" id="XP_009017200.1">
    <property type="nucleotide sequence ID" value="XM_009018952.1"/>
</dbReference>